<dbReference type="PATRIC" id="fig|1348663.4.peg.6500"/>
<dbReference type="AlphaFoldDB" id="A0A066YJY6"/>
<accession>A0A066YJY6</accession>
<dbReference type="RefSeq" id="WP_157032272.1">
    <property type="nucleotide sequence ID" value="NZ_KK853997.1"/>
</dbReference>
<dbReference type="Proteomes" id="UP000027178">
    <property type="component" value="Unassembled WGS sequence"/>
</dbReference>
<dbReference type="HOGENOM" id="CLU_1353137_0_0_11"/>
<organism evidence="2 3">
    <name type="scientific">Kitasatospora cheerisanensis KCTC 2395</name>
    <dbReference type="NCBI Taxonomy" id="1348663"/>
    <lineage>
        <taxon>Bacteria</taxon>
        <taxon>Bacillati</taxon>
        <taxon>Actinomycetota</taxon>
        <taxon>Actinomycetes</taxon>
        <taxon>Kitasatosporales</taxon>
        <taxon>Streptomycetaceae</taxon>
        <taxon>Kitasatospora</taxon>
    </lineage>
</organism>
<keyword evidence="1" id="KW-0472">Membrane</keyword>
<evidence type="ECO:0000313" key="2">
    <source>
        <dbReference type="EMBL" id="KDN81482.1"/>
    </source>
</evidence>
<evidence type="ECO:0000313" key="3">
    <source>
        <dbReference type="Proteomes" id="UP000027178"/>
    </source>
</evidence>
<keyword evidence="3" id="KW-1185">Reference proteome</keyword>
<gene>
    <name evidence="2" type="ORF">KCH_67200</name>
</gene>
<feature type="transmembrane region" description="Helical" evidence="1">
    <location>
        <begin position="27"/>
        <end position="46"/>
    </location>
</feature>
<dbReference type="EMBL" id="JNBY01000141">
    <property type="protein sequence ID" value="KDN81482.1"/>
    <property type="molecule type" value="Genomic_DNA"/>
</dbReference>
<comment type="caution">
    <text evidence="2">The sequence shown here is derived from an EMBL/GenBank/DDBJ whole genome shotgun (WGS) entry which is preliminary data.</text>
</comment>
<keyword evidence="1" id="KW-0812">Transmembrane</keyword>
<sequence length="202" mass="21415">MNGGAGAEYRGEAQPGTWTERFLGLPWGVKAGLVAGTLVVVLGWAIGLRAMVSPEREAVPLPDTVEGVPRKLTGTPARNPGFDDSTAERFGVAWTKGALYLAGPDRQAGLRRNLSWQLQVGRKADDFEARTAAGTADGTLTRVPTMLGGVMYCTVQYGGEAACVWANGGTAVLVVEYDSDALEARAAEITGVLERVVQHREK</sequence>
<reference evidence="2 3" key="1">
    <citation type="submission" date="2014-05" db="EMBL/GenBank/DDBJ databases">
        <title>Draft Genome Sequence of Kitasatospora cheerisanensis KCTC 2395.</title>
        <authorList>
            <person name="Nam D.H."/>
        </authorList>
    </citation>
    <scope>NUCLEOTIDE SEQUENCE [LARGE SCALE GENOMIC DNA]</scope>
    <source>
        <strain evidence="2 3">KCTC 2395</strain>
    </source>
</reference>
<protein>
    <submittedName>
        <fullName evidence="2">Uncharacterized protein</fullName>
    </submittedName>
</protein>
<keyword evidence="1" id="KW-1133">Transmembrane helix</keyword>
<evidence type="ECO:0000256" key="1">
    <source>
        <dbReference type="SAM" id="Phobius"/>
    </source>
</evidence>
<proteinExistence type="predicted"/>
<name>A0A066YJY6_9ACTN</name>